<dbReference type="Pfam" id="PF00856">
    <property type="entry name" value="SET"/>
    <property type="match status" value="1"/>
</dbReference>
<proteinExistence type="predicted"/>
<dbReference type="SUPFAM" id="SSF82199">
    <property type="entry name" value="SET domain"/>
    <property type="match status" value="1"/>
</dbReference>
<dbReference type="Gene3D" id="2.170.270.10">
    <property type="entry name" value="SET domain"/>
    <property type="match status" value="1"/>
</dbReference>
<dbReference type="InterPro" id="IPR046341">
    <property type="entry name" value="SET_dom_sf"/>
</dbReference>
<organism evidence="2 3">
    <name type="scientific">Ectocarpus siliculosus</name>
    <name type="common">Brown alga</name>
    <name type="synonym">Conferva siliculosa</name>
    <dbReference type="NCBI Taxonomy" id="2880"/>
    <lineage>
        <taxon>Eukaryota</taxon>
        <taxon>Sar</taxon>
        <taxon>Stramenopiles</taxon>
        <taxon>Ochrophyta</taxon>
        <taxon>PX clade</taxon>
        <taxon>Phaeophyceae</taxon>
        <taxon>Ectocarpales</taxon>
        <taxon>Ectocarpaceae</taxon>
        <taxon>Ectocarpus</taxon>
    </lineage>
</organism>
<reference evidence="2 3" key="1">
    <citation type="journal article" date="2010" name="Nature">
        <title>The Ectocarpus genome and the independent evolution of multicellularity in brown algae.</title>
        <authorList>
            <person name="Cock J.M."/>
            <person name="Sterck L."/>
            <person name="Rouze P."/>
            <person name="Scornet D."/>
            <person name="Allen A.E."/>
            <person name="Amoutzias G."/>
            <person name="Anthouard V."/>
            <person name="Artiguenave F."/>
            <person name="Aury J.M."/>
            <person name="Badger J.H."/>
            <person name="Beszteri B."/>
            <person name="Billiau K."/>
            <person name="Bonnet E."/>
            <person name="Bothwell J.H."/>
            <person name="Bowler C."/>
            <person name="Boyen C."/>
            <person name="Brownlee C."/>
            <person name="Carrano C.J."/>
            <person name="Charrier B."/>
            <person name="Cho G.Y."/>
            <person name="Coelho S.M."/>
            <person name="Collen J."/>
            <person name="Corre E."/>
            <person name="Da Silva C."/>
            <person name="Delage L."/>
            <person name="Delaroque N."/>
            <person name="Dittami S.M."/>
            <person name="Doulbeau S."/>
            <person name="Elias M."/>
            <person name="Farnham G."/>
            <person name="Gachon C.M."/>
            <person name="Gschloessl B."/>
            <person name="Heesch S."/>
            <person name="Jabbari K."/>
            <person name="Jubin C."/>
            <person name="Kawai H."/>
            <person name="Kimura K."/>
            <person name="Kloareg B."/>
            <person name="Kupper F.C."/>
            <person name="Lang D."/>
            <person name="Le Bail A."/>
            <person name="Leblanc C."/>
            <person name="Lerouge P."/>
            <person name="Lohr M."/>
            <person name="Lopez P.J."/>
            <person name="Martens C."/>
            <person name="Maumus F."/>
            <person name="Michel G."/>
            <person name="Miranda-Saavedra D."/>
            <person name="Morales J."/>
            <person name="Moreau H."/>
            <person name="Motomura T."/>
            <person name="Nagasato C."/>
            <person name="Napoli C.A."/>
            <person name="Nelson D.R."/>
            <person name="Nyvall-Collen P."/>
            <person name="Peters A.F."/>
            <person name="Pommier C."/>
            <person name="Potin P."/>
            <person name="Poulain J."/>
            <person name="Quesneville H."/>
            <person name="Read B."/>
            <person name="Rensing S.A."/>
            <person name="Ritter A."/>
            <person name="Rousvoal S."/>
            <person name="Samanta M."/>
            <person name="Samson G."/>
            <person name="Schroeder D.C."/>
            <person name="Segurens B."/>
            <person name="Strittmatter M."/>
            <person name="Tonon T."/>
            <person name="Tregear J.W."/>
            <person name="Valentin K."/>
            <person name="von Dassow P."/>
            <person name="Yamagishi T."/>
            <person name="Van de Peer Y."/>
            <person name="Wincker P."/>
        </authorList>
    </citation>
    <scope>NUCLEOTIDE SEQUENCE [LARGE SCALE GENOMIC DNA]</scope>
    <source>
        <strain evidence="3">Ec32 / CCAP1310/4</strain>
    </source>
</reference>
<feature type="domain" description="SET" evidence="1">
    <location>
        <begin position="60"/>
        <end position="186"/>
    </location>
</feature>
<protein>
    <submittedName>
        <fullName evidence="2">EsV-1-158</fullName>
    </submittedName>
</protein>
<evidence type="ECO:0000313" key="2">
    <source>
        <dbReference type="EMBL" id="CBN80451.1"/>
    </source>
</evidence>
<dbReference type="EMBL" id="FN649741">
    <property type="protein sequence ID" value="CBN80451.1"/>
    <property type="molecule type" value="Genomic_DNA"/>
</dbReference>
<dbReference type="Proteomes" id="UP000002630">
    <property type="component" value="Linkage Group LG16"/>
</dbReference>
<gene>
    <name evidence="2" type="ORF">Esi_0052_0205</name>
</gene>
<name>D8LPH9_ECTSI</name>
<accession>D8LPH9</accession>
<sequence>MPPRKRTRKRAPTELSFRTANWSCPLTCGQCTQTRDNGLRCKNRVCFGSPLCWIHNARKYGVKIKDSMIPGAGKGLFATRKIPKDSWICPYSGEATTMNCIHQRYPGGTTAAYTEQVQANLAYDCACSRGIGSLANAQFNSNGTVSALRHHNCFSRYRPVGGGVPGVWLKSTRVIKEGQEILNWYGNGGYLLQDNHSTSRRAKVPDSRPC</sequence>
<dbReference type="PROSITE" id="PS50280">
    <property type="entry name" value="SET"/>
    <property type="match status" value="1"/>
</dbReference>
<evidence type="ECO:0000259" key="1">
    <source>
        <dbReference type="PROSITE" id="PS50280"/>
    </source>
</evidence>
<dbReference type="InParanoid" id="D8LPH9"/>
<dbReference type="CDD" id="cd08161">
    <property type="entry name" value="SET"/>
    <property type="match status" value="1"/>
</dbReference>
<keyword evidence="3" id="KW-1185">Reference proteome</keyword>
<evidence type="ECO:0000313" key="3">
    <source>
        <dbReference type="Proteomes" id="UP000002630"/>
    </source>
</evidence>
<dbReference type="EMBL" id="FN648730">
    <property type="protein sequence ID" value="CBN80451.1"/>
    <property type="molecule type" value="Genomic_DNA"/>
</dbReference>
<dbReference type="OrthoDB" id="5560686at2759"/>
<dbReference type="AlphaFoldDB" id="D8LPH9"/>
<dbReference type="InterPro" id="IPR001214">
    <property type="entry name" value="SET_dom"/>
</dbReference>